<accession>A0A9Q8FQ54</accession>
<dbReference type="AlphaFoldDB" id="A0A9Q8FQ54"/>
<keyword evidence="2" id="KW-1185">Reference proteome</keyword>
<organism evidence="1 2">
    <name type="scientific">Macrococcus carouselicus</name>
    <dbReference type="NCBI Taxonomy" id="69969"/>
    <lineage>
        <taxon>Bacteria</taxon>
        <taxon>Bacillati</taxon>
        <taxon>Bacillota</taxon>
        <taxon>Bacilli</taxon>
        <taxon>Bacillales</taxon>
        <taxon>Staphylococcaceae</taxon>
        <taxon>Macrococcus</taxon>
    </lineage>
</organism>
<dbReference type="InterPro" id="IPR025494">
    <property type="entry name" value="DUF4385"/>
</dbReference>
<dbReference type="Pfam" id="PF14328">
    <property type="entry name" value="DUF4385"/>
    <property type="match status" value="1"/>
</dbReference>
<dbReference type="EMBL" id="SCWD01000001">
    <property type="protein sequence ID" value="TDM03638.1"/>
    <property type="molecule type" value="Genomic_DNA"/>
</dbReference>
<dbReference type="Proteomes" id="UP000295280">
    <property type="component" value="Unassembled WGS sequence"/>
</dbReference>
<sequence length="152" mass="18111">MKFNYDQDFDSIDFREHPELYQIGRGEQGVLLVQPYKGEILPHWRFKTPEIAKDSAEKIYDLYLNYKKEGDFVGMDMSRKFIQMGYTRAMRYAHHKSGRKYAENGSVYLNDEAPEKRESALIFKAYWDKIRADQDYLAMKKAHKEKYTKKDG</sequence>
<comment type="caution">
    <text evidence="1">The sequence shown here is derived from an EMBL/GenBank/DDBJ whole genome shotgun (WGS) entry which is preliminary data.</text>
</comment>
<gene>
    <name evidence="1" type="ORF">ERX40_00265</name>
</gene>
<evidence type="ECO:0000313" key="1">
    <source>
        <dbReference type="EMBL" id="TDM03638.1"/>
    </source>
</evidence>
<protein>
    <submittedName>
        <fullName evidence="1">DUF4385 domain-containing protein</fullName>
    </submittedName>
</protein>
<reference evidence="1 2" key="1">
    <citation type="submission" date="2019-01" db="EMBL/GenBank/DDBJ databases">
        <title>Draft genome sequences of the type strains of six Macrococcus species.</title>
        <authorList>
            <person name="Mazhar S."/>
            <person name="Altermann E."/>
            <person name="Hill C."/>
            <person name="Mcauliffe O."/>
        </authorList>
    </citation>
    <scope>NUCLEOTIDE SEQUENCE [LARGE SCALE GENOMIC DNA]</scope>
    <source>
        <strain evidence="1 2">ATCC 51828</strain>
    </source>
</reference>
<dbReference type="RefSeq" id="WP_133416501.1">
    <property type="nucleotide sequence ID" value="NZ_SCWD01000001.1"/>
</dbReference>
<name>A0A9Q8FQ54_9STAP</name>
<proteinExistence type="predicted"/>
<dbReference type="OrthoDB" id="65486at2"/>
<evidence type="ECO:0000313" key="2">
    <source>
        <dbReference type="Proteomes" id="UP000295280"/>
    </source>
</evidence>